<organism evidence="2 3">
    <name type="scientific">Crucibulum laeve</name>
    <dbReference type="NCBI Taxonomy" id="68775"/>
    <lineage>
        <taxon>Eukaryota</taxon>
        <taxon>Fungi</taxon>
        <taxon>Dikarya</taxon>
        <taxon>Basidiomycota</taxon>
        <taxon>Agaricomycotina</taxon>
        <taxon>Agaricomycetes</taxon>
        <taxon>Agaricomycetidae</taxon>
        <taxon>Agaricales</taxon>
        <taxon>Agaricineae</taxon>
        <taxon>Nidulariaceae</taxon>
        <taxon>Crucibulum</taxon>
    </lineage>
</organism>
<sequence>MLPSSSLPPSLPPRSLSPLLASLHTRTCLSMLYSGAPPPLPTTYSTELDCPFPHTPLRRTDPLIFGPPPASTPNSAKLAPSRNTYQPSSSYSGPSWAGFWIDT</sequence>
<evidence type="ECO:0000313" key="3">
    <source>
        <dbReference type="Proteomes" id="UP000308652"/>
    </source>
</evidence>
<dbReference type="EMBL" id="ML213647">
    <property type="protein sequence ID" value="TFK33503.1"/>
    <property type="molecule type" value="Genomic_DNA"/>
</dbReference>
<dbReference type="AlphaFoldDB" id="A0A5C3LMJ2"/>
<evidence type="ECO:0000256" key="1">
    <source>
        <dbReference type="SAM" id="MobiDB-lite"/>
    </source>
</evidence>
<feature type="compositionally biased region" description="Polar residues" evidence="1">
    <location>
        <begin position="81"/>
        <end position="93"/>
    </location>
</feature>
<dbReference type="Proteomes" id="UP000308652">
    <property type="component" value="Unassembled WGS sequence"/>
</dbReference>
<gene>
    <name evidence="2" type="ORF">BDQ12DRAFT_727724</name>
</gene>
<name>A0A5C3LMJ2_9AGAR</name>
<feature type="region of interest" description="Disordered" evidence="1">
    <location>
        <begin position="59"/>
        <end position="103"/>
    </location>
</feature>
<keyword evidence="3" id="KW-1185">Reference proteome</keyword>
<accession>A0A5C3LMJ2</accession>
<protein>
    <submittedName>
        <fullName evidence="2">Uncharacterized protein</fullName>
    </submittedName>
</protein>
<evidence type="ECO:0000313" key="2">
    <source>
        <dbReference type="EMBL" id="TFK33503.1"/>
    </source>
</evidence>
<reference evidence="2 3" key="1">
    <citation type="journal article" date="2019" name="Nat. Ecol. Evol.">
        <title>Megaphylogeny resolves global patterns of mushroom evolution.</title>
        <authorList>
            <person name="Varga T."/>
            <person name="Krizsan K."/>
            <person name="Foldi C."/>
            <person name="Dima B."/>
            <person name="Sanchez-Garcia M."/>
            <person name="Sanchez-Ramirez S."/>
            <person name="Szollosi G.J."/>
            <person name="Szarkandi J.G."/>
            <person name="Papp V."/>
            <person name="Albert L."/>
            <person name="Andreopoulos W."/>
            <person name="Angelini C."/>
            <person name="Antonin V."/>
            <person name="Barry K.W."/>
            <person name="Bougher N.L."/>
            <person name="Buchanan P."/>
            <person name="Buyck B."/>
            <person name="Bense V."/>
            <person name="Catcheside P."/>
            <person name="Chovatia M."/>
            <person name="Cooper J."/>
            <person name="Damon W."/>
            <person name="Desjardin D."/>
            <person name="Finy P."/>
            <person name="Geml J."/>
            <person name="Haridas S."/>
            <person name="Hughes K."/>
            <person name="Justo A."/>
            <person name="Karasinski D."/>
            <person name="Kautmanova I."/>
            <person name="Kiss B."/>
            <person name="Kocsube S."/>
            <person name="Kotiranta H."/>
            <person name="LaButti K.M."/>
            <person name="Lechner B.E."/>
            <person name="Liimatainen K."/>
            <person name="Lipzen A."/>
            <person name="Lukacs Z."/>
            <person name="Mihaltcheva S."/>
            <person name="Morgado L.N."/>
            <person name="Niskanen T."/>
            <person name="Noordeloos M.E."/>
            <person name="Ohm R.A."/>
            <person name="Ortiz-Santana B."/>
            <person name="Ovrebo C."/>
            <person name="Racz N."/>
            <person name="Riley R."/>
            <person name="Savchenko A."/>
            <person name="Shiryaev A."/>
            <person name="Soop K."/>
            <person name="Spirin V."/>
            <person name="Szebenyi C."/>
            <person name="Tomsovsky M."/>
            <person name="Tulloss R.E."/>
            <person name="Uehling J."/>
            <person name="Grigoriev I.V."/>
            <person name="Vagvolgyi C."/>
            <person name="Papp T."/>
            <person name="Martin F.M."/>
            <person name="Miettinen O."/>
            <person name="Hibbett D.S."/>
            <person name="Nagy L.G."/>
        </authorList>
    </citation>
    <scope>NUCLEOTIDE SEQUENCE [LARGE SCALE GENOMIC DNA]</scope>
    <source>
        <strain evidence="2 3">CBS 166.37</strain>
    </source>
</reference>
<proteinExistence type="predicted"/>